<organism evidence="1 2">
    <name type="scientific">Marinobacter halodurans</name>
    <dbReference type="NCBI Taxonomy" id="2528979"/>
    <lineage>
        <taxon>Bacteria</taxon>
        <taxon>Pseudomonadati</taxon>
        <taxon>Pseudomonadota</taxon>
        <taxon>Gammaproteobacteria</taxon>
        <taxon>Pseudomonadales</taxon>
        <taxon>Marinobacteraceae</taxon>
        <taxon>Marinobacter</taxon>
    </lineage>
</organism>
<dbReference type="RefSeq" id="WP_165495661.1">
    <property type="nucleotide sequence ID" value="NZ_SJDL01000003.1"/>
</dbReference>
<sequence length="131" mass="14818">MQRKTGPTGAAGYVVLPSSDNLTRGWHATKSSVDNYCALGTNLGGIHQAPIFFFYPIRLFSAVEQRLVSYQQPYQSCLAETPEFYCWQQIWLARRGFPILFNHPIFFEPNTLSLATTSSDFNLPDPHNICI</sequence>
<dbReference type="Proteomes" id="UP000313645">
    <property type="component" value="Unassembled WGS sequence"/>
</dbReference>
<protein>
    <submittedName>
        <fullName evidence="1">Uncharacterized protein</fullName>
    </submittedName>
</protein>
<comment type="caution">
    <text evidence="1">The sequence shown here is derived from an EMBL/GenBank/DDBJ whole genome shotgun (WGS) entry which is preliminary data.</text>
</comment>
<dbReference type="EMBL" id="SJDL01000003">
    <property type="protein sequence ID" value="TBW58903.1"/>
    <property type="molecule type" value="Genomic_DNA"/>
</dbReference>
<proteinExistence type="predicted"/>
<name>A0ABY1ZPX7_9GAMM</name>
<evidence type="ECO:0000313" key="2">
    <source>
        <dbReference type="Proteomes" id="UP000313645"/>
    </source>
</evidence>
<reference evidence="1 2" key="1">
    <citation type="submission" date="2019-02" db="EMBL/GenBank/DDBJ databases">
        <title>Marinobacter halodurans sp. nov., a marine bacterium isolated from sea tidal flat.</title>
        <authorList>
            <person name="Yoo Y."/>
            <person name="Lee D.W."/>
            <person name="Kim B.S."/>
            <person name="Kim J.-J."/>
        </authorList>
    </citation>
    <scope>NUCLEOTIDE SEQUENCE [LARGE SCALE GENOMIC DNA]</scope>
    <source>
        <strain evidence="1 2">YJ-S3-2</strain>
    </source>
</reference>
<gene>
    <name evidence="1" type="ORF">EZI54_03255</name>
</gene>
<evidence type="ECO:0000313" key="1">
    <source>
        <dbReference type="EMBL" id="TBW58903.1"/>
    </source>
</evidence>
<accession>A0ABY1ZPX7</accession>
<keyword evidence="2" id="KW-1185">Reference proteome</keyword>